<dbReference type="OrthoDB" id="188186at2759"/>
<dbReference type="Proteomes" id="UP001151582">
    <property type="component" value="Unassembled WGS sequence"/>
</dbReference>
<evidence type="ECO:0008006" key="6">
    <source>
        <dbReference type="Google" id="ProtNLM"/>
    </source>
</evidence>
<dbReference type="EMBL" id="JANBQB010000679">
    <property type="protein sequence ID" value="KAJ1974264.1"/>
    <property type="molecule type" value="Genomic_DNA"/>
</dbReference>
<dbReference type="InterPro" id="IPR013970">
    <property type="entry name" value="Rfa2"/>
</dbReference>
<dbReference type="PANTHER" id="PTHR15114">
    <property type="entry name" value="REPLICATION PROTEIN A3"/>
    <property type="match status" value="1"/>
</dbReference>
<dbReference type="AlphaFoldDB" id="A0A9W8EBC8"/>
<dbReference type="GO" id="GO:0006298">
    <property type="term" value="P:mismatch repair"/>
    <property type="evidence" value="ECO:0007669"/>
    <property type="project" value="TreeGrafter"/>
</dbReference>
<dbReference type="InterPro" id="IPR012340">
    <property type="entry name" value="NA-bd_OB-fold"/>
</dbReference>
<reference evidence="4" key="1">
    <citation type="submission" date="2022-07" db="EMBL/GenBank/DDBJ databases">
        <title>Phylogenomic reconstructions and comparative analyses of Kickxellomycotina fungi.</title>
        <authorList>
            <person name="Reynolds N.K."/>
            <person name="Stajich J.E."/>
            <person name="Barry K."/>
            <person name="Grigoriev I.V."/>
            <person name="Crous P."/>
            <person name="Smith M.E."/>
        </authorList>
    </citation>
    <scope>NUCLEOTIDE SEQUENCE</scope>
    <source>
        <strain evidence="4">RSA 567</strain>
    </source>
</reference>
<dbReference type="Gene3D" id="2.40.50.140">
    <property type="entry name" value="Nucleic acid-binding proteins"/>
    <property type="match status" value="1"/>
</dbReference>
<keyword evidence="5" id="KW-1185">Reference proteome</keyword>
<dbReference type="PANTHER" id="PTHR15114:SF1">
    <property type="entry name" value="REPLICATION PROTEIN A 14 KDA SUBUNIT"/>
    <property type="match status" value="1"/>
</dbReference>
<proteinExistence type="inferred from homology"/>
<accession>A0A9W8EBC8</accession>
<comment type="caution">
    <text evidence="4">The sequence shown here is derived from an EMBL/GenBank/DDBJ whole genome shotgun (WGS) entry which is preliminary data.</text>
</comment>
<dbReference type="GO" id="GO:0006260">
    <property type="term" value="P:DNA replication"/>
    <property type="evidence" value="ECO:0007669"/>
    <property type="project" value="InterPro"/>
</dbReference>
<name>A0A9W8EBC8_9FUNG</name>
<evidence type="ECO:0000313" key="5">
    <source>
        <dbReference type="Proteomes" id="UP001151582"/>
    </source>
</evidence>
<dbReference type="GO" id="GO:0035861">
    <property type="term" value="C:site of double-strand break"/>
    <property type="evidence" value="ECO:0007669"/>
    <property type="project" value="TreeGrafter"/>
</dbReference>
<dbReference type="SUPFAM" id="SSF50249">
    <property type="entry name" value="Nucleic acid-binding proteins"/>
    <property type="match status" value="1"/>
</dbReference>
<organism evidence="4 5">
    <name type="scientific">Dimargaris verticillata</name>
    <dbReference type="NCBI Taxonomy" id="2761393"/>
    <lineage>
        <taxon>Eukaryota</taxon>
        <taxon>Fungi</taxon>
        <taxon>Fungi incertae sedis</taxon>
        <taxon>Zoopagomycota</taxon>
        <taxon>Kickxellomycotina</taxon>
        <taxon>Dimargaritomycetes</taxon>
        <taxon>Dimargaritales</taxon>
        <taxon>Dimargaritaceae</taxon>
        <taxon>Dimargaris</taxon>
    </lineage>
</organism>
<dbReference type="GO" id="GO:0003697">
    <property type="term" value="F:single-stranded DNA binding"/>
    <property type="evidence" value="ECO:0007669"/>
    <property type="project" value="TreeGrafter"/>
</dbReference>
<gene>
    <name evidence="4" type="ORF">H4R34_004781</name>
</gene>
<dbReference type="CDD" id="cd04479">
    <property type="entry name" value="RPA3"/>
    <property type="match status" value="1"/>
</dbReference>
<dbReference type="GO" id="GO:0006289">
    <property type="term" value="P:nucleotide-excision repair"/>
    <property type="evidence" value="ECO:0007669"/>
    <property type="project" value="TreeGrafter"/>
</dbReference>
<dbReference type="Pfam" id="PF08661">
    <property type="entry name" value="Rep_fac-A_3"/>
    <property type="match status" value="1"/>
</dbReference>
<evidence type="ECO:0000256" key="3">
    <source>
        <dbReference type="ARBA" id="ARBA00023242"/>
    </source>
</evidence>
<sequence length="104" mass="11582">MEKPTPRVNSGMLPQYTNTSVRLVGKVLQVQGTKAILEASDHGKVNIDLMPENNFGTQYVEVIGLVQDGRSIQEYSSCNLGDNFDLGNYNKLVELSQKYQGLFQ</sequence>
<evidence type="ECO:0000256" key="2">
    <source>
        <dbReference type="ARBA" id="ARBA00009761"/>
    </source>
</evidence>
<keyword evidence="3" id="KW-0539">Nucleus</keyword>
<protein>
    <recommendedName>
        <fullName evidence="6">Replication factor A protein 3</fullName>
    </recommendedName>
</protein>
<comment type="subcellular location">
    <subcellularLocation>
        <location evidence="1">Nucleus</location>
    </subcellularLocation>
</comment>
<comment type="similarity">
    <text evidence="2">Belongs to the replication factor A protein 3 family.</text>
</comment>
<dbReference type="GO" id="GO:0006284">
    <property type="term" value="P:base-excision repair"/>
    <property type="evidence" value="ECO:0007669"/>
    <property type="project" value="TreeGrafter"/>
</dbReference>
<dbReference type="GO" id="GO:0000724">
    <property type="term" value="P:double-strand break repair via homologous recombination"/>
    <property type="evidence" value="ECO:0007669"/>
    <property type="project" value="TreeGrafter"/>
</dbReference>
<evidence type="ECO:0000256" key="1">
    <source>
        <dbReference type="ARBA" id="ARBA00004123"/>
    </source>
</evidence>
<dbReference type="GO" id="GO:0005662">
    <property type="term" value="C:DNA replication factor A complex"/>
    <property type="evidence" value="ECO:0007669"/>
    <property type="project" value="TreeGrafter"/>
</dbReference>
<dbReference type="GO" id="GO:0003684">
    <property type="term" value="F:damaged DNA binding"/>
    <property type="evidence" value="ECO:0007669"/>
    <property type="project" value="TreeGrafter"/>
</dbReference>
<evidence type="ECO:0000313" key="4">
    <source>
        <dbReference type="EMBL" id="KAJ1974264.1"/>
    </source>
</evidence>